<accession>A0A9E7N7R2</accession>
<gene>
    <name evidence="2" type="ORF">BAJUN_01760</name>
</gene>
<dbReference type="Proteomes" id="UP001057427">
    <property type="component" value="Segment"/>
</dbReference>
<evidence type="ECO:0000313" key="3">
    <source>
        <dbReference type="Proteomes" id="UP001057427"/>
    </source>
</evidence>
<dbReference type="Pfam" id="PF24192">
    <property type="entry name" value="DUF7417"/>
    <property type="match status" value="1"/>
</dbReference>
<name>A0A9E7N7R2_9CAUD</name>
<protein>
    <recommendedName>
        <fullName evidence="1">DUF7417 domain-containing protein</fullName>
    </recommendedName>
</protein>
<organism evidence="2 3">
    <name type="scientific">Brevundimonas phage vB_BgoS-Bajun</name>
    <dbReference type="NCBI Taxonomy" id="2948594"/>
    <lineage>
        <taxon>Viruses</taxon>
        <taxon>Duplodnaviria</taxon>
        <taxon>Heunggongvirae</taxon>
        <taxon>Uroviricota</taxon>
        <taxon>Caudoviricetes</taxon>
        <taxon>Dolichocephalovirinae</taxon>
    </lineage>
</organism>
<reference evidence="2" key="1">
    <citation type="submission" date="2022-05" db="EMBL/GenBank/DDBJ databases">
        <authorList>
            <person name="Friedrich I."/>
            <person name="Poehlein A."/>
            <person name="Schneider D."/>
            <person name="Hertel R."/>
            <person name="Daniel R."/>
        </authorList>
    </citation>
    <scope>NUCLEOTIDE SEQUENCE</scope>
</reference>
<proteinExistence type="predicted"/>
<evidence type="ECO:0000313" key="2">
    <source>
        <dbReference type="EMBL" id="UTC29806.1"/>
    </source>
</evidence>
<sequence>MTALDTVNTSFFFVVLRDAQGVHLATETVWCPPGSKPADIIGDACSFFQVDENGAYDDDVIAAGVIDLFGPFDQGSALTVKVARPDGDDFADFQIVPETTAEPFDYMGQIMAYEAGELDDDDVDTLFQYLVDTGLAWSLQGAYGRTAQALAAAGRITLPE</sequence>
<dbReference type="EMBL" id="ON529858">
    <property type="protein sequence ID" value="UTC29806.1"/>
    <property type="molecule type" value="Genomic_DNA"/>
</dbReference>
<dbReference type="InterPro" id="IPR055840">
    <property type="entry name" value="DUF7417"/>
</dbReference>
<feature type="domain" description="DUF7417" evidence="1">
    <location>
        <begin position="109"/>
        <end position="157"/>
    </location>
</feature>
<keyword evidence="3" id="KW-1185">Reference proteome</keyword>
<evidence type="ECO:0000259" key="1">
    <source>
        <dbReference type="Pfam" id="PF24192"/>
    </source>
</evidence>